<dbReference type="EMBL" id="FQZO01000003">
    <property type="protein sequence ID" value="SHJ10248.1"/>
    <property type="molecule type" value="Genomic_DNA"/>
</dbReference>
<dbReference type="AlphaFoldDB" id="A0A1M6GJX6"/>
<evidence type="ECO:0000256" key="1">
    <source>
        <dbReference type="SAM" id="Phobius"/>
    </source>
</evidence>
<reference evidence="2 3" key="1">
    <citation type="submission" date="2016-11" db="EMBL/GenBank/DDBJ databases">
        <authorList>
            <person name="Jaros S."/>
            <person name="Januszkiewicz K."/>
            <person name="Wedrychowicz H."/>
        </authorList>
    </citation>
    <scope>NUCLEOTIDE SEQUENCE [LARGE SCALE GENOMIC DNA]</scope>
    <source>
        <strain evidence="2 3">DSM 21864</strain>
    </source>
</reference>
<dbReference type="OrthoDB" id="2943819at2"/>
<evidence type="ECO:0000313" key="2">
    <source>
        <dbReference type="EMBL" id="SHJ10248.1"/>
    </source>
</evidence>
<dbReference type="RefSeq" id="WP_073006349.1">
    <property type="nucleotide sequence ID" value="NZ_FQZO01000003.1"/>
</dbReference>
<evidence type="ECO:0000313" key="3">
    <source>
        <dbReference type="Proteomes" id="UP000184080"/>
    </source>
</evidence>
<proteinExistence type="predicted"/>
<gene>
    <name evidence="2" type="ORF">SAMN05444401_2146</name>
</gene>
<accession>A0A1M6GJX6</accession>
<keyword evidence="1" id="KW-1133">Transmembrane helix</keyword>
<name>A0A1M6GJX6_9CLOT</name>
<protein>
    <submittedName>
        <fullName evidence="2">Uncharacterized protein</fullName>
    </submittedName>
</protein>
<dbReference type="Proteomes" id="UP000184080">
    <property type="component" value="Unassembled WGS sequence"/>
</dbReference>
<keyword evidence="1" id="KW-0472">Membrane</keyword>
<organism evidence="2 3">
    <name type="scientific">Clostridium amylolyticum</name>
    <dbReference type="NCBI Taxonomy" id="1121298"/>
    <lineage>
        <taxon>Bacteria</taxon>
        <taxon>Bacillati</taxon>
        <taxon>Bacillota</taxon>
        <taxon>Clostridia</taxon>
        <taxon>Eubacteriales</taxon>
        <taxon>Clostridiaceae</taxon>
        <taxon>Clostridium</taxon>
    </lineage>
</organism>
<keyword evidence="3" id="KW-1185">Reference proteome</keyword>
<dbReference type="STRING" id="1121298.SAMN05444401_2146"/>
<feature type="transmembrane region" description="Helical" evidence="1">
    <location>
        <begin position="22"/>
        <end position="44"/>
    </location>
</feature>
<keyword evidence="1" id="KW-0812">Transmembrane</keyword>
<feature type="transmembrane region" description="Helical" evidence="1">
    <location>
        <begin position="60"/>
        <end position="84"/>
    </location>
</feature>
<sequence>METNNVQVQSQQNESVITMGDWVVTLLLTFIPIVNIIMLCIWAFGSDTPLSKKNFAKAQLIFLAIGIVLSILLGGSIVALIMAASAGGY</sequence>